<dbReference type="RefSeq" id="WP_254416964.1">
    <property type="nucleotide sequence ID" value="NZ_CP099837.1"/>
</dbReference>
<evidence type="ECO:0000313" key="7">
    <source>
        <dbReference type="EMBL" id="USY17391.1"/>
    </source>
</evidence>
<evidence type="ECO:0000259" key="5">
    <source>
        <dbReference type="Pfam" id="PF01385"/>
    </source>
</evidence>
<evidence type="ECO:0000256" key="4">
    <source>
        <dbReference type="ARBA" id="ARBA00023172"/>
    </source>
</evidence>
<name>A0ABY5D106_9ACTN</name>
<dbReference type="EMBL" id="CP099837">
    <property type="protein sequence ID" value="USY17391.1"/>
    <property type="molecule type" value="Genomic_DNA"/>
</dbReference>
<dbReference type="NCBIfam" id="NF040570">
    <property type="entry name" value="guided_TnpB"/>
    <property type="match status" value="1"/>
</dbReference>
<keyword evidence="3" id="KW-0238">DNA-binding</keyword>
<dbReference type="InterPro" id="IPR001959">
    <property type="entry name" value="Transposase"/>
</dbReference>
<feature type="domain" description="Probable transposase IS891/IS1136/IS1341" evidence="5">
    <location>
        <begin position="1"/>
        <end position="99"/>
    </location>
</feature>
<proteinExistence type="inferred from homology"/>
<evidence type="ECO:0000256" key="2">
    <source>
        <dbReference type="ARBA" id="ARBA00022578"/>
    </source>
</evidence>
<keyword evidence="8" id="KW-1185">Reference proteome</keyword>
<accession>A0ABY5D106</accession>
<keyword evidence="2" id="KW-0815">Transposition</keyword>
<protein>
    <submittedName>
        <fullName evidence="7">Transposase</fullName>
    </submittedName>
</protein>
<evidence type="ECO:0000313" key="8">
    <source>
        <dbReference type="Proteomes" id="UP001055940"/>
    </source>
</evidence>
<evidence type="ECO:0000256" key="1">
    <source>
        <dbReference type="ARBA" id="ARBA00008761"/>
    </source>
</evidence>
<dbReference type="Pfam" id="PF07282">
    <property type="entry name" value="Cas12f1-like_TNB"/>
    <property type="match status" value="1"/>
</dbReference>
<sequence>MGVASFLTTSEGEHVDNPRFLARSAEKLTAAQRDLSAFPQRVKAQSRTRKHRAAQARVTRLHAKVRRQRVDHHHKVALDLIRSFDAIAHERLNIAGMTKKPAPKPDPEQQGAFLPNNAAAKAGLNKSIQDAGWGVFLGILAHKAESAGRELVPVDPRNTSRTCPREACGHVSADNRPSQEKFRCVRCGYTEHADRVGAVNVGVRAGLVLPVA</sequence>
<keyword evidence="4" id="KW-0233">DNA recombination</keyword>
<feature type="domain" description="Cas12f1-like TNB" evidence="6">
    <location>
        <begin position="133"/>
        <end position="201"/>
    </location>
</feature>
<comment type="similarity">
    <text evidence="1">In the C-terminal section; belongs to the transposase 35 family.</text>
</comment>
<reference evidence="7" key="1">
    <citation type="submission" date="2022-06" db="EMBL/GenBank/DDBJ databases">
        <authorList>
            <person name="Ping M."/>
        </authorList>
    </citation>
    <scope>NUCLEOTIDE SEQUENCE</scope>
    <source>
        <strain evidence="7">JCM11759T</strain>
    </source>
</reference>
<evidence type="ECO:0000259" key="6">
    <source>
        <dbReference type="Pfam" id="PF07282"/>
    </source>
</evidence>
<dbReference type="InterPro" id="IPR010095">
    <property type="entry name" value="Cas12f1-like_TNB"/>
</dbReference>
<dbReference type="Pfam" id="PF01385">
    <property type="entry name" value="OrfB_IS605"/>
    <property type="match status" value="1"/>
</dbReference>
<dbReference type="Proteomes" id="UP001055940">
    <property type="component" value="Chromosome"/>
</dbReference>
<gene>
    <name evidence="7" type="ORF">NE857_18785</name>
</gene>
<evidence type="ECO:0000256" key="3">
    <source>
        <dbReference type="ARBA" id="ARBA00023125"/>
    </source>
</evidence>
<organism evidence="7 8">
    <name type="scientific">Nocardiopsis exhalans</name>
    <dbReference type="NCBI Taxonomy" id="163604"/>
    <lineage>
        <taxon>Bacteria</taxon>
        <taxon>Bacillati</taxon>
        <taxon>Actinomycetota</taxon>
        <taxon>Actinomycetes</taxon>
        <taxon>Streptosporangiales</taxon>
        <taxon>Nocardiopsidaceae</taxon>
        <taxon>Nocardiopsis</taxon>
    </lineage>
</organism>